<dbReference type="PANTHER" id="PTHR30273">
    <property type="entry name" value="PERIPLASMIC SIGNAL SENSOR AND SIGMA FACTOR ACTIVATOR FECR-RELATED"/>
    <property type="match status" value="1"/>
</dbReference>
<dbReference type="STRING" id="228958.SAMN04488007_2159"/>
<evidence type="ECO:0000313" key="5">
    <source>
        <dbReference type="Proteomes" id="UP000184314"/>
    </source>
</evidence>
<dbReference type="EMBL" id="FQZX01000002">
    <property type="protein sequence ID" value="SHK14537.1"/>
    <property type="molecule type" value="Genomic_DNA"/>
</dbReference>
<evidence type="ECO:0000256" key="1">
    <source>
        <dbReference type="SAM" id="Phobius"/>
    </source>
</evidence>
<dbReference type="AlphaFoldDB" id="A0A1M6Q354"/>
<dbReference type="PIRSF" id="PIRSF018266">
    <property type="entry name" value="FecR"/>
    <property type="match status" value="1"/>
</dbReference>
<organism evidence="4 5">
    <name type="scientific">Maribacter aquivivus</name>
    <dbReference type="NCBI Taxonomy" id="228958"/>
    <lineage>
        <taxon>Bacteria</taxon>
        <taxon>Pseudomonadati</taxon>
        <taxon>Bacteroidota</taxon>
        <taxon>Flavobacteriia</taxon>
        <taxon>Flavobacteriales</taxon>
        <taxon>Flavobacteriaceae</taxon>
        <taxon>Maribacter</taxon>
    </lineage>
</organism>
<protein>
    <submittedName>
        <fullName evidence="4">FecR family protein</fullName>
    </submittedName>
</protein>
<feature type="domain" description="FecR protein" evidence="2">
    <location>
        <begin position="129"/>
        <end position="218"/>
    </location>
</feature>
<proteinExistence type="predicted"/>
<keyword evidence="1" id="KW-1133">Transmembrane helix</keyword>
<dbReference type="Gene3D" id="2.60.120.1440">
    <property type="match status" value="1"/>
</dbReference>
<dbReference type="Gene3D" id="3.55.50.30">
    <property type="match status" value="1"/>
</dbReference>
<accession>A0A1M6Q354</accession>
<keyword evidence="1" id="KW-0472">Membrane</keyword>
<dbReference type="InterPro" id="IPR012373">
    <property type="entry name" value="Ferrdict_sens_TM"/>
</dbReference>
<gene>
    <name evidence="4" type="ORF">SAMN04488007_2159</name>
</gene>
<evidence type="ECO:0000259" key="3">
    <source>
        <dbReference type="Pfam" id="PF16344"/>
    </source>
</evidence>
<dbReference type="InterPro" id="IPR006860">
    <property type="entry name" value="FecR"/>
</dbReference>
<keyword evidence="1" id="KW-0812">Transmembrane</keyword>
<dbReference type="InterPro" id="IPR032508">
    <property type="entry name" value="FecR_C"/>
</dbReference>
<keyword evidence="5" id="KW-1185">Reference proteome</keyword>
<dbReference type="Pfam" id="PF04773">
    <property type="entry name" value="FecR"/>
    <property type="match status" value="1"/>
</dbReference>
<evidence type="ECO:0000259" key="2">
    <source>
        <dbReference type="Pfam" id="PF04773"/>
    </source>
</evidence>
<dbReference type="Proteomes" id="UP000184314">
    <property type="component" value="Unassembled WGS sequence"/>
</dbReference>
<dbReference type="RefSeq" id="WP_073244013.1">
    <property type="nucleotide sequence ID" value="NZ_FQZX01000002.1"/>
</dbReference>
<dbReference type="OrthoDB" id="645173at2"/>
<evidence type="ECO:0000313" key="4">
    <source>
        <dbReference type="EMBL" id="SHK14537.1"/>
    </source>
</evidence>
<feature type="domain" description="Protein FecR C-terminal" evidence="3">
    <location>
        <begin position="264"/>
        <end position="327"/>
    </location>
</feature>
<dbReference type="GO" id="GO:0016989">
    <property type="term" value="F:sigma factor antagonist activity"/>
    <property type="evidence" value="ECO:0007669"/>
    <property type="project" value="TreeGrafter"/>
</dbReference>
<name>A0A1M6Q354_9FLAO</name>
<dbReference type="Pfam" id="PF16344">
    <property type="entry name" value="FecR_C"/>
    <property type="match status" value="1"/>
</dbReference>
<dbReference type="PANTHER" id="PTHR30273:SF2">
    <property type="entry name" value="PROTEIN FECR"/>
    <property type="match status" value="1"/>
</dbReference>
<sequence>MNNNNKFDLDYFLSDASFKNWAKGLNKNDIAYWNNWIQYNPAHIETVENAKSIIIGINFDQQHPSNEKVNEAFAYVLTKIKLEPTPKKILKKTHTVNSSLLTAAAAVLLVLISWTSYSFLNNETTTIHKTNFGEIIDLKLPDGTSVVLNGNSEIWYEKDNPRLINLKGEAYFKVKSIPSTNAKFWVITEDLKVEVLGTQFHVNTRKQKTNVVLDEGSIHLELKNGEVTKMIPGEMVSFSNESKKLTHKKVDVKTPYALWRGGTYAFNEISLKEVMFNLEATYGLEVEYENEKIKNLPLSGGIPNQNLQICIAAIEKATGTRIIKKGKILRVQENPIY</sequence>
<feature type="transmembrane region" description="Helical" evidence="1">
    <location>
        <begin position="100"/>
        <end position="120"/>
    </location>
</feature>
<reference evidence="5" key="1">
    <citation type="submission" date="2016-11" db="EMBL/GenBank/DDBJ databases">
        <authorList>
            <person name="Varghese N."/>
            <person name="Submissions S."/>
        </authorList>
    </citation>
    <scope>NUCLEOTIDE SEQUENCE [LARGE SCALE GENOMIC DNA]</scope>
    <source>
        <strain evidence="5">DSM 16478</strain>
    </source>
</reference>